<evidence type="ECO:0000313" key="2">
    <source>
        <dbReference type="Proteomes" id="UP001157006"/>
    </source>
</evidence>
<organism evidence="1 2">
    <name type="scientific">Vicia faba</name>
    <name type="common">Broad bean</name>
    <name type="synonym">Faba vulgaris</name>
    <dbReference type="NCBI Taxonomy" id="3906"/>
    <lineage>
        <taxon>Eukaryota</taxon>
        <taxon>Viridiplantae</taxon>
        <taxon>Streptophyta</taxon>
        <taxon>Embryophyta</taxon>
        <taxon>Tracheophyta</taxon>
        <taxon>Spermatophyta</taxon>
        <taxon>Magnoliopsida</taxon>
        <taxon>eudicotyledons</taxon>
        <taxon>Gunneridae</taxon>
        <taxon>Pentapetalae</taxon>
        <taxon>rosids</taxon>
        <taxon>fabids</taxon>
        <taxon>Fabales</taxon>
        <taxon>Fabaceae</taxon>
        <taxon>Papilionoideae</taxon>
        <taxon>50 kb inversion clade</taxon>
        <taxon>NPAAA clade</taxon>
        <taxon>Hologalegina</taxon>
        <taxon>IRL clade</taxon>
        <taxon>Fabeae</taxon>
        <taxon>Vicia</taxon>
    </lineage>
</organism>
<name>A0AAV1ATX3_VICFA</name>
<protein>
    <submittedName>
        <fullName evidence="1">Uncharacterized protein</fullName>
    </submittedName>
</protein>
<dbReference type="EMBL" id="OX451740">
    <property type="protein sequence ID" value="CAI8612732.1"/>
    <property type="molecule type" value="Genomic_DNA"/>
</dbReference>
<accession>A0AAV1ATX3</accession>
<gene>
    <name evidence="1" type="ORF">VFH_V048720</name>
</gene>
<keyword evidence="2" id="KW-1185">Reference proteome</keyword>
<evidence type="ECO:0000313" key="1">
    <source>
        <dbReference type="EMBL" id="CAI8612732.1"/>
    </source>
</evidence>
<proteinExistence type="predicted"/>
<dbReference type="Proteomes" id="UP001157006">
    <property type="component" value="Chromosome 5"/>
</dbReference>
<dbReference type="AlphaFoldDB" id="A0AAV1ATX3"/>
<sequence>MLGSYAKREKPFLSSKTTLARKIRRTLLSSQEWYNWIVVTRKKNKHLSLSCSQITNLSLILQAHHHNMNQFPNDLSKQSSGSLLVKEIEVPKHVGDMLKSWLNKAKKARDVRNNITIVEPYGGTSDTKNIMITNLNP</sequence>
<reference evidence="1 2" key="1">
    <citation type="submission" date="2023-01" db="EMBL/GenBank/DDBJ databases">
        <authorList>
            <person name="Kreplak J."/>
        </authorList>
    </citation>
    <scope>NUCLEOTIDE SEQUENCE [LARGE SCALE GENOMIC DNA]</scope>
</reference>